<keyword evidence="8" id="KW-1185">Reference proteome</keyword>
<dbReference type="Gene3D" id="3.40.50.620">
    <property type="entry name" value="HUPs"/>
    <property type="match status" value="1"/>
</dbReference>
<dbReference type="GO" id="GO:0017183">
    <property type="term" value="P:protein histidyl modification to diphthamide"/>
    <property type="evidence" value="ECO:0007669"/>
    <property type="project" value="TreeGrafter"/>
</dbReference>
<evidence type="ECO:0000256" key="5">
    <source>
        <dbReference type="ARBA" id="ARBA00048108"/>
    </source>
</evidence>
<dbReference type="SUPFAM" id="SSF55298">
    <property type="entry name" value="YjgF-like"/>
    <property type="match status" value="2"/>
</dbReference>
<dbReference type="Proteomes" id="UP001274830">
    <property type="component" value="Unassembled WGS sequence"/>
</dbReference>
<dbReference type="GO" id="GO:0017178">
    <property type="term" value="F:diphthine-ammonia ligase activity"/>
    <property type="evidence" value="ECO:0007669"/>
    <property type="project" value="UniProtKB-EC"/>
</dbReference>
<evidence type="ECO:0000313" key="8">
    <source>
        <dbReference type="Proteomes" id="UP001274830"/>
    </source>
</evidence>
<comment type="catalytic activity">
    <reaction evidence="5">
        <text>diphthine-[translation elongation factor 2] + NH4(+) + ATP = diphthamide-[translation elongation factor 2] + AMP + diphosphate + H(+)</text>
        <dbReference type="Rhea" id="RHEA:19753"/>
        <dbReference type="Rhea" id="RHEA-COMP:10172"/>
        <dbReference type="Rhea" id="RHEA-COMP:10174"/>
        <dbReference type="ChEBI" id="CHEBI:15378"/>
        <dbReference type="ChEBI" id="CHEBI:16692"/>
        <dbReference type="ChEBI" id="CHEBI:28938"/>
        <dbReference type="ChEBI" id="CHEBI:30616"/>
        <dbReference type="ChEBI" id="CHEBI:33019"/>
        <dbReference type="ChEBI" id="CHEBI:82696"/>
        <dbReference type="ChEBI" id="CHEBI:456215"/>
        <dbReference type="EC" id="6.3.1.14"/>
    </reaction>
</comment>
<dbReference type="Gene3D" id="3.90.1490.10">
    <property type="entry name" value="putative n-type atp pyrophosphatase, domain 2"/>
    <property type="match status" value="1"/>
</dbReference>
<organism evidence="7 8">
    <name type="scientific">Recurvomyces mirabilis</name>
    <dbReference type="NCBI Taxonomy" id="574656"/>
    <lineage>
        <taxon>Eukaryota</taxon>
        <taxon>Fungi</taxon>
        <taxon>Dikarya</taxon>
        <taxon>Ascomycota</taxon>
        <taxon>Pezizomycotina</taxon>
        <taxon>Dothideomycetes</taxon>
        <taxon>Dothideomycetidae</taxon>
        <taxon>Mycosphaerellales</taxon>
        <taxon>Teratosphaeriaceae</taxon>
        <taxon>Recurvomyces</taxon>
    </lineage>
</organism>
<dbReference type="InterPro" id="IPR014729">
    <property type="entry name" value="Rossmann-like_a/b/a_fold"/>
</dbReference>
<reference evidence="7" key="1">
    <citation type="submission" date="2023-07" db="EMBL/GenBank/DDBJ databases">
        <title>Black Yeasts Isolated from many extreme environments.</title>
        <authorList>
            <person name="Coleine C."/>
            <person name="Stajich J.E."/>
            <person name="Selbmann L."/>
        </authorList>
    </citation>
    <scope>NUCLEOTIDE SEQUENCE</scope>
    <source>
        <strain evidence="7">CCFEE 5485</strain>
    </source>
</reference>
<dbReference type="Gene3D" id="3.30.1330.40">
    <property type="entry name" value="RutC-like"/>
    <property type="match status" value="2"/>
</dbReference>
<dbReference type="SUPFAM" id="SSF52402">
    <property type="entry name" value="Adenine nucleotide alpha hydrolases-like"/>
    <property type="match status" value="1"/>
</dbReference>
<dbReference type="CDD" id="cd06156">
    <property type="entry name" value="eu_AANH_C_2"/>
    <property type="match status" value="1"/>
</dbReference>
<dbReference type="EMBL" id="JAUTXT010000006">
    <property type="protein sequence ID" value="KAK3677682.1"/>
    <property type="molecule type" value="Genomic_DNA"/>
</dbReference>
<dbReference type="CDD" id="cd01994">
    <property type="entry name" value="AANH_PF0828-like"/>
    <property type="match status" value="1"/>
</dbReference>
<dbReference type="FunFam" id="3.40.50.620:FF:000145">
    <property type="entry name" value="ATP-binding domain containing protein"/>
    <property type="match status" value="1"/>
</dbReference>
<evidence type="ECO:0000256" key="3">
    <source>
        <dbReference type="ARBA" id="ARBA00029814"/>
    </source>
</evidence>
<feature type="domain" description="Diphthamide synthase" evidence="6">
    <location>
        <begin position="4"/>
        <end position="248"/>
    </location>
</feature>
<dbReference type="Pfam" id="PF01902">
    <property type="entry name" value="Diphthami_syn_2"/>
    <property type="match status" value="1"/>
</dbReference>
<accession>A0AAE1C4C2</accession>
<dbReference type="AlphaFoldDB" id="A0AAE1C4C2"/>
<evidence type="ECO:0000313" key="7">
    <source>
        <dbReference type="EMBL" id="KAK3677682.1"/>
    </source>
</evidence>
<evidence type="ECO:0000259" key="6">
    <source>
        <dbReference type="Pfam" id="PF01902"/>
    </source>
</evidence>
<dbReference type="PANTHER" id="PTHR12196">
    <property type="entry name" value="DOMAIN OF UNKNOWN FUNCTION 71 DUF71 -CONTAINING PROTEIN"/>
    <property type="match status" value="1"/>
</dbReference>
<evidence type="ECO:0000256" key="4">
    <source>
        <dbReference type="ARBA" id="ARBA00031552"/>
    </source>
</evidence>
<proteinExistence type="predicted"/>
<dbReference type="InterPro" id="IPR030662">
    <property type="entry name" value="DPH6/MJ0570"/>
</dbReference>
<dbReference type="InterPro" id="IPR002761">
    <property type="entry name" value="Diphthami_syn_dom"/>
</dbReference>
<dbReference type="PANTHER" id="PTHR12196:SF2">
    <property type="entry name" value="DIPHTHINE--AMMONIA LIGASE"/>
    <property type="match status" value="1"/>
</dbReference>
<dbReference type="Pfam" id="PF01042">
    <property type="entry name" value="Ribonuc_L-PSP"/>
    <property type="match status" value="1"/>
</dbReference>
<evidence type="ECO:0000256" key="1">
    <source>
        <dbReference type="ARBA" id="ARBA00012089"/>
    </source>
</evidence>
<name>A0AAE1C4C2_9PEZI</name>
<dbReference type="NCBIfam" id="TIGR00290">
    <property type="entry name" value="MJ0570_dom"/>
    <property type="match status" value="1"/>
</dbReference>
<comment type="caution">
    <text evidence="7">The sequence shown here is derived from an EMBL/GenBank/DDBJ whole genome shotgun (WGS) entry which is preliminary data.</text>
</comment>
<evidence type="ECO:0000256" key="2">
    <source>
        <dbReference type="ARBA" id="ARBA00018426"/>
    </source>
</evidence>
<gene>
    <name evidence="7" type="ORF">LTR78_002532</name>
</gene>
<sequence length="649" mass="70798">MALKVVALISGGKDSLFSILHCTANGHEVVALANLYPPSRAGANDSEDIDSFMYQTIGHAIIPLYEQALGLPLFRQEITGRAIDQAKAYGTTRGAGTIDFDETEDLVPLLLRVKRAHPEVNAVSTGAIMSDYQRTRVESVALRLGFTPLSYLWQWPRLPPGTQASLLEDMAAVGQDSRIIKAASGGLDESFLWSNVAAPTTVARLTRASERFGAPDDGAILGEGGEYETLAVAGPKPLWKAYVQVNDTHRFVLPGEADSSSLRLHAPVLAEPPDDQGDSANLRIPALLDVNFTRVLSDLLTDDANDNLTAKIQPIRLFASTDDQNHIDTRETSYYALTGSGSDAATQTASIVDALLTHLPQNAQHASTASIVYTSIILQDMADFAAVNKVYGSYFTEPIPPARATIACASVMPSDAKVMLGVTICSEEALAYKDGLHVQSRSYWAPANIGPYSQATTLPCEDPSCSGNLVYVAGQIPLEPASMALRYDRLSDTRTRFAEQTVLSLQHMKRIGDVMKVAAWSAVLVFVATPPEEDPELLAALAVRAWTAYHRPVDQATDEDNEDEEFDVWHATQNRGQIPRPSQAMMSGRDATPLPLPPMWVVHVDALPRGAHIEWVGYGRTTRQQERMVIPHLDYLLRCFQQHIIWASD</sequence>
<dbReference type="InterPro" id="IPR035959">
    <property type="entry name" value="RutC-like_sf"/>
</dbReference>
<protein>
    <recommendedName>
        <fullName evidence="2">Diphthine--ammonia ligase</fullName>
        <ecNumber evidence="1">6.3.1.14</ecNumber>
    </recommendedName>
    <alternativeName>
        <fullName evidence="3">Diphthamide synthase</fullName>
    </alternativeName>
    <alternativeName>
        <fullName evidence="4">Diphthamide synthetase</fullName>
    </alternativeName>
</protein>
<dbReference type="InterPro" id="IPR006175">
    <property type="entry name" value="YjgF/YER057c/UK114"/>
</dbReference>
<dbReference type="EC" id="6.3.1.14" evidence="1"/>